<evidence type="ECO:0000256" key="2">
    <source>
        <dbReference type="SAM" id="SignalP"/>
    </source>
</evidence>
<proteinExistence type="predicted"/>
<feature type="region of interest" description="Disordered" evidence="1">
    <location>
        <begin position="316"/>
        <end position="335"/>
    </location>
</feature>
<dbReference type="AlphaFoldDB" id="A0A0P6W7W7"/>
<feature type="signal peptide" evidence="2">
    <location>
        <begin position="1"/>
        <end position="41"/>
    </location>
</feature>
<evidence type="ECO:0000313" key="4">
    <source>
        <dbReference type="Proteomes" id="UP000048984"/>
    </source>
</evidence>
<name>A0A0P6W7W7_9HYPH</name>
<protein>
    <submittedName>
        <fullName evidence="3">Uncharacterized protein</fullName>
    </submittedName>
</protein>
<gene>
    <name evidence="3" type="ORF">ABB55_25900</name>
</gene>
<accession>A0A0P6W7W7</accession>
<dbReference type="Proteomes" id="UP000048984">
    <property type="component" value="Unassembled WGS sequence"/>
</dbReference>
<reference evidence="3 4" key="2">
    <citation type="submission" date="2015-10" db="EMBL/GenBank/DDBJ databases">
        <title>Draft Genome Sequence of Prosthecomicrobium hirschii ATCC 27832.</title>
        <authorList>
            <person name="Daniel J."/>
            <person name="Givan S.A."/>
            <person name="Brun Y.V."/>
            <person name="Brown P.J."/>
        </authorList>
    </citation>
    <scope>NUCLEOTIDE SEQUENCE [LARGE SCALE GENOMIC DNA]</scope>
    <source>
        <strain evidence="3 4">16</strain>
    </source>
</reference>
<feature type="chain" id="PRO_5006132187" evidence="2">
    <location>
        <begin position="42"/>
        <end position="335"/>
    </location>
</feature>
<dbReference type="STRING" id="665126.ABB55_25900"/>
<keyword evidence="4" id="KW-1185">Reference proteome</keyword>
<organism evidence="3 4">
    <name type="scientific">Prosthecodimorpha hirschii</name>
    <dbReference type="NCBI Taxonomy" id="665126"/>
    <lineage>
        <taxon>Bacteria</taxon>
        <taxon>Pseudomonadati</taxon>
        <taxon>Pseudomonadota</taxon>
        <taxon>Alphaproteobacteria</taxon>
        <taxon>Hyphomicrobiales</taxon>
        <taxon>Ancalomicrobiaceae</taxon>
        <taxon>Prosthecodimorpha</taxon>
    </lineage>
</organism>
<evidence type="ECO:0000313" key="3">
    <source>
        <dbReference type="EMBL" id="KPL55242.1"/>
    </source>
</evidence>
<comment type="caution">
    <text evidence="3">The sequence shown here is derived from an EMBL/GenBank/DDBJ whole genome shotgun (WGS) entry which is preliminary data.</text>
</comment>
<keyword evidence="2" id="KW-0732">Signal</keyword>
<reference evidence="3 4" key="1">
    <citation type="submission" date="2015-09" db="EMBL/GenBank/DDBJ databases">
        <authorList>
            <person name="Jackson K.R."/>
            <person name="Lunt B.L."/>
            <person name="Fisher J.N.B."/>
            <person name="Gardner A.V."/>
            <person name="Bailey M.E."/>
            <person name="Deus L.M."/>
            <person name="Earl A.S."/>
            <person name="Gibby P.D."/>
            <person name="Hartmann K.A."/>
            <person name="Liu J.E."/>
            <person name="Manci A.M."/>
            <person name="Nielsen D.A."/>
            <person name="Solomon M.B."/>
            <person name="Breakwell D.P."/>
            <person name="Burnett S.H."/>
            <person name="Grose J.H."/>
        </authorList>
    </citation>
    <scope>NUCLEOTIDE SEQUENCE [LARGE SCALE GENOMIC DNA]</scope>
    <source>
        <strain evidence="3 4">16</strain>
    </source>
</reference>
<evidence type="ECO:0000256" key="1">
    <source>
        <dbReference type="SAM" id="MobiDB-lite"/>
    </source>
</evidence>
<sequence length="335" mass="36189">MLMQSFVATRFRRGFGAVLAAALLAPAGLLPAVLGPVAAQAETVTVDVANKSYATKCAEEDNIYYTLGGAKVDGFTVIARSPVYLDTVMRDSTAPDFTDCSFGPGPDPAPVKPYIPPTAILYEDDQYMVKGVVYPDFWRPTVVPVKVGKLTQNFLHLVQVWKKTVAGPYEVLVMYPQDGYWRLRPLPPFRMHEVAYGSSFLVGPVEESTRPFVAYKAIEFDPKTLTFTLDFAKGGKGTVRLADLDIGHAAVAVKLDPPSDGTLPFTALRSMYVRPGNADTAEAQWRAAPGAPVQVQSVIEFKSGKAAEIVFGRSTPSTHNTSAPDVGFTGFTAGR</sequence>
<dbReference type="EMBL" id="LJYW01000001">
    <property type="protein sequence ID" value="KPL55242.1"/>
    <property type="molecule type" value="Genomic_DNA"/>
</dbReference>